<dbReference type="Pfam" id="PF22748">
    <property type="entry name" value="PexRD54_WY"/>
    <property type="match status" value="3"/>
</dbReference>
<dbReference type="GO" id="GO:0005576">
    <property type="term" value="C:extracellular region"/>
    <property type="evidence" value="ECO:0007669"/>
    <property type="project" value="UniProtKB-SubCell"/>
</dbReference>
<protein>
    <recommendedName>
        <fullName evidence="7">RxLR effector PexRD54 WY domain-containing protein</fullName>
    </recommendedName>
</protein>
<comment type="caution">
    <text evidence="8">The sequence shown here is derived from an EMBL/GenBank/DDBJ whole genome shotgun (WGS) entry which is preliminary data.</text>
</comment>
<evidence type="ECO:0000256" key="1">
    <source>
        <dbReference type="ARBA" id="ARBA00004340"/>
    </source>
</evidence>
<comment type="subcellular location">
    <subcellularLocation>
        <location evidence="1">Host cell</location>
    </subcellularLocation>
    <subcellularLocation>
        <location evidence="2">Secreted</location>
    </subcellularLocation>
</comment>
<evidence type="ECO:0000256" key="6">
    <source>
        <dbReference type="ARBA" id="ARBA00023026"/>
    </source>
</evidence>
<keyword evidence="5" id="KW-0732">Signal</keyword>
<proteinExistence type="inferred from homology"/>
<feature type="domain" description="RxLR effector PexRD54 WY" evidence="7">
    <location>
        <begin position="8"/>
        <end position="33"/>
    </location>
</feature>
<keyword evidence="6" id="KW-0843">Virulence</keyword>
<accession>A0A080ZNT3</accession>
<evidence type="ECO:0000259" key="7">
    <source>
        <dbReference type="Pfam" id="PF22748"/>
    </source>
</evidence>
<evidence type="ECO:0000256" key="3">
    <source>
        <dbReference type="ARBA" id="ARBA00010400"/>
    </source>
</evidence>
<comment type="similarity">
    <text evidence="3">Belongs to the RxLR effector family.</text>
</comment>
<organism evidence="8 9">
    <name type="scientific">Phytophthora nicotianae P1976</name>
    <dbReference type="NCBI Taxonomy" id="1317066"/>
    <lineage>
        <taxon>Eukaryota</taxon>
        <taxon>Sar</taxon>
        <taxon>Stramenopiles</taxon>
        <taxon>Oomycota</taxon>
        <taxon>Peronosporomycetes</taxon>
        <taxon>Peronosporales</taxon>
        <taxon>Peronosporaceae</taxon>
        <taxon>Phytophthora</taxon>
    </lineage>
</organism>
<feature type="domain" description="RxLR effector PexRD54 WY" evidence="7">
    <location>
        <begin position="176"/>
        <end position="215"/>
    </location>
</feature>
<gene>
    <name evidence="8" type="ORF">F444_14854</name>
</gene>
<feature type="domain" description="RxLR effector PexRD54 WY" evidence="7">
    <location>
        <begin position="85"/>
        <end position="125"/>
    </location>
</feature>
<dbReference type="EMBL" id="ANJA01002722">
    <property type="protein sequence ID" value="ETO68294.1"/>
    <property type="molecule type" value="Genomic_DNA"/>
</dbReference>
<name>A0A080ZNT3_PHYNI</name>
<dbReference type="InterPro" id="IPR054463">
    <property type="entry name" value="PexRD54_WY"/>
</dbReference>
<dbReference type="Proteomes" id="UP000028582">
    <property type="component" value="Unassembled WGS sequence"/>
</dbReference>
<evidence type="ECO:0000313" key="8">
    <source>
        <dbReference type="EMBL" id="ETO68294.1"/>
    </source>
</evidence>
<dbReference type="GO" id="GO:0043657">
    <property type="term" value="C:host cell"/>
    <property type="evidence" value="ECO:0007669"/>
    <property type="project" value="UniProtKB-SubCell"/>
</dbReference>
<evidence type="ECO:0000313" key="9">
    <source>
        <dbReference type="Proteomes" id="UP000028582"/>
    </source>
</evidence>
<evidence type="ECO:0000256" key="5">
    <source>
        <dbReference type="ARBA" id="ARBA00022729"/>
    </source>
</evidence>
<dbReference type="OrthoDB" id="112632at2759"/>
<sequence length="315" mass="36152">MLKGRSTDDIFKTLELNMAGNKIFEEPKFMTWVVQVAKVEKQNPEEMILSKLMTQYTPDSLAKMIASAKKVSTTEGLAILLQAQQRRVWMDAGKSGDDVFKLLKLDETGSTLFKRSRFSTWTSYVDDFNRNNPNDAISLFSLLAKRYNEATLSEMIEAAKKVSSTESIATKLLSQQNKLWLSKKKSPNDVFKLLKLNDPDLTVLTDPKLSAWTSYLNEFNRVNPGKETTLLATLTTHYTDLGVAQLLQQGKQLAQTKKISKELQTAQFARWFYDGKTQDDVFNLLLLKQNTWRTDPDKIILQEYNKFYKEMMTTH</sequence>
<reference evidence="8 9" key="1">
    <citation type="submission" date="2013-11" db="EMBL/GenBank/DDBJ databases">
        <title>The Genome Sequence of Phytophthora parasitica P1976.</title>
        <authorList>
            <consortium name="The Broad Institute Genomics Platform"/>
            <person name="Russ C."/>
            <person name="Tyler B."/>
            <person name="Panabieres F."/>
            <person name="Shan W."/>
            <person name="Tripathy S."/>
            <person name="Grunwald N."/>
            <person name="Machado M."/>
            <person name="Johnson C.S."/>
            <person name="Walker B."/>
            <person name="Young S."/>
            <person name="Zeng Q."/>
            <person name="Gargeya S."/>
            <person name="Fitzgerald M."/>
            <person name="Haas B."/>
            <person name="Abouelleil A."/>
            <person name="Allen A.W."/>
            <person name="Alvarado L."/>
            <person name="Arachchi H.M."/>
            <person name="Berlin A.M."/>
            <person name="Chapman S.B."/>
            <person name="Gainer-Dewar J."/>
            <person name="Goldberg J."/>
            <person name="Griggs A."/>
            <person name="Gujja S."/>
            <person name="Hansen M."/>
            <person name="Howarth C."/>
            <person name="Imamovic A."/>
            <person name="Ireland A."/>
            <person name="Larimer J."/>
            <person name="McCowan C."/>
            <person name="Murphy C."/>
            <person name="Pearson M."/>
            <person name="Poon T.W."/>
            <person name="Priest M."/>
            <person name="Roberts A."/>
            <person name="Saif S."/>
            <person name="Shea T."/>
            <person name="Sisk P."/>
            <person name="Sykes S."/>
            <person name="Wortman J."/>
            <person name="Nusbaum C."/>
            <person name="Birren B."/>
        </authorList>
    </citation>
    <scope>NUCLEOTIDE SEQUENCE [LARGE SCALE GENOMIC DNA]</scope>
    <source>
        <strain evidence="8 9">P1976</strain>
    </source>
</reference>
<evidence type="ECO:0000256" key="2">
    <source>
        <dbReference type="ARBA" id="ARBA00004613"/>
    </source>
</evidence>
<keyword evidence="4" id="KW-0964">Secreted</keyword>
<evidence type="ECO:0000256" key="4">
    <source>
        <dbReference type="ARBA" id="ARBA00022525"/>
    </source>
</evidence>
<dbReference type="AlphaFoldDB" id="A0A080ZNT3"/>